<dbReference type="InterPro" id="IPR004089">
    <property type="entry name" value="MCPsignal_dom"/>
</dbReference>
<dbReference type="OrthoDB" id="1062at2"/>
<evidence type="ECO:0000256" key="11">
    <source>
        <dbReference type="SAM" id="Phobius"/>
    </source>
</evidence>
<evidence type="ECO:0000256" key="8">
    <source>
        <dbReference type="ARBA" id="ARBA00029447"/>
    </source>
</evidence>
<dbReference type="Pfam" id="PF02743">
    <property type="entry name" value="dCache_1"/>
    <property type="match status" value="1"/>
</dbReference>
<dbReference type="Proteomes" id="UP000214588">
    <property type="component" value="Unassembled WGS sequence"/>
</dbReference>
<dbReference type="InterPro" id="IPR029151">
    <property type="entry name" value="Sensor-like_sf"/>
</dbReference>
<evidence type="ECO:0000256" key="5">
    <source>
        <dbReference type="ARBA" id="ARBA00022989"/>
    </source>
</evidence>
<evidence type="ECO:0000256" key="10">
    <source>
        <dbReference type="SAM" id="MobiDB-lite"/>
    </source>
</evidence>
<evidence type="ECO:0000256" key="3">
    <source>
        <dbReference type="ARBA" id="ARBA00022500"/>
    </source>
</evidence>
<reference evidence="14 15" key="1">
    <citation type="submission" date="2017-06" db="EMBL/GenBank/DDBJ databases">
        <title>Draft Genome Sequence of Natranaerobius trueperi halophilic, alkalithermophilic bacteria from soda lakes.</title>
        <authorList>
            <person name="Zhao B."/>
        </authorList>
    </citation>
    <scope>NUCLEOTIDE SEQUENCE [LARGE SCALE GENOMIC DNA]</scope>
    <source>
        <strain evidence="14 15">DSM 18760</strain>
    </source>
</reference>
<dbReference type="InterPro" id="IPR003660">
    <property type="entry name" value="HAMP_dom"/>
</dbReference>
<comment type="caution">
    <text evidence="14">The sequence shown here is derived from an EMBL/GenBank/DDBJ whole genome shotgun (WGS) entry which is preliminary data.</text>
</comment>
<feature type="region of interest" description="Disordered" evidence="10">
    <location>
        <begin position="399"/>
        <end position="418"/>
    </location>
</feature>
<dbReference type="PROSITE" id="PS50885">
    <property type="entry name" value="HAMP"/>
    <property type="match status" value="1"/>
</dbReference>
<dbReference type="CDD" id="cd11386">
    <property type="entry name" value="MCP_signal"/>
    <property type="match status" value="1"/>
</dbReference>
<protein>
    <recommendedName>
        <fullName evidence="16">Methyl-accepting chemotaxis protein</fullName>
    </recommendedName>
</protein>
<evidence type="ECO:0000256" key="2">
    <source>
        <dbReference type="ARBA" id="ARBA00022475"/>
    </source>
</evidence>
<dbReference type="GO" id="GO:0007165">
    <property type="term" value="P:signal transduction"/>
    <property type="evidence" value="ECO:0007669"/>
    <property type="project" value="UniProtKB-KW"/>
</dbReference>
<evidence type="ECO:0000259" key="13">
    <source>
        <dbReference type="PROSITE" id="PS50885"/>
    </source>
</evidence>
<keyword evidence="2" id="KW-1003">Cell membrane</keyword>
<keyword evidence="3" id="KW-0145">Chemotaxis</keyword>
<dbReference type="CDD" id="cd06225">
    <property type="entry name" value="HAMP"/>
    <property type="match status" value="1"/>
</dbReference>
<evidence type="ECO:0000259" key="12">
    <source>
        <dbReference type="PROSITE" id="PS50111"/>
    </source>
</evidence>
<name>A0A226BXV0_9FIRM</name>
<dbReference type="PANTHER" id="PTHR32089:SF112">
    <property type="entry name" value="LYSOZYME-LIKE PROTEIN-RELATED"/>
    <property type="match status" value="1"/>
</dbReference>
<keyword evidence="15" id="KW-1185">Reference proteome</keyword>
<evidence type="ECO:0000256" key="7">
    <source>
        <dbReference type="ARBA" id="ARBA00023224"/>
    </source>
</evidence>
<comment type="similarity">
    <text evidence="8">Belongs to the methyl-accepting chemotaxis (MCP) protein family.</text>
</comment>
<dbReference type="SMART" id="SM00304">
    <property type="entry name" value="HAMP"/>
    <property type="match status" value="1"/>
</dbReference>
<feature type="compositionally biased region" description="Basic and acidic residues" evidence="10">
    <location>
        <begin position="409"/>
        <end position="418"/>
    </location>
</feature>
<dbReference type="Pfam" id="PF00672">
    <property type="entry name" value="HAMP"/>
    <property type="match status" value="1"/>
</dbReference>
<dbReference type="SMART" id="SM00283">
    <property type="entry name" value="MA"/>
    <property type="match status" value="1"/>
</dbReference>
<feature type="domain" description="HAMP" evidence="13">
    <location>
        <begin position="335"/>
        <end position="387"/>
    </location>
</feature>
<feature type="domain" description="Methyl-accepting transducer" evidence="12">
    <location>
        <begin position="406"/>
        <end position="663"/>
    </location>
</feature>
<sequence>MKNSLKGKIVGLIVVLLVVAVCIVTFSNYYFTLDLEEQNIEDEHMFYANSVSDTVSNFIEKAYTITDNIQASKNIYEFQPEEQREFLEERIEEYPFFDLFYVQGTDGMQTARSSGENGDRSNRWWFKQAMEEREPFVGKSYYSVSTNTPVTPVIIPIYDEENQLVGIMGSDITLDEVQNMIDDYASDDKYAMVVDGEGTIVAHPDRNYVSELYNLIDYEKTVVVYDENDDPVLDSDGNHKTETQDIDLEPEYQDITLEVLEGNVGATSFTDNDGNDLLITYSDIELPGSSDNWGVIAVQDEGAALSNFVESTYKSLIVAFVMLIIAILCGLWMSSRITKPLITLKEVVAEGAKGKLNVSSNISSNDEIGELSKMIDTMFQQIGTLIKNISDVGEDVLSSSEQLSSTTEESAKATDEVSKTIEDIAKSSSDQAKDTEKGVEHVNELSNIIENDQENVKDMNTSISEVSKLKDEGTEILDQLVEQTNNNNKSVQEVHKTITETNESTTKIENASQMIKSISEQTNLLALNAAIEAARAGEKGKGFAVVAEEIRKLAEQSNQFTDEIYNIISELVNKTEHAVNSMQETSENVKLQTESVELIHDKFKGIASAIEKMNEVIENINNSGKVVDSKKDELISIIENLSAISEENAAGTQEASASVEEQNASFEEIARASERLAEIAKELQESVEKFEY</sequence>
<evidence type="ECO:0000256" key="6">
    <source>
        <dbReference type="ARBA" id="ARBA00023136"/>
    </source>
</evidence>
<gene>
    <name evidence="14" type="ORF">CDO51_06380</name>
</gene>
<evidence type="ECO:0008006" key="16">
    <source>
        <dbReference type="Google" id="ProtNLM"/>
    </source>
</evidence>
<keyword evidence="6 11" id="KW-0472">Membrane</keyword>
<dbReference type="SUPFAM" id="SSF103190">
    <property type="entry name" value="Sensory domain-like"/>
    <property type="match status" value="1"/>
</dbReference>
<dbReference type="Pfam" id="PF00015">
    <property type="entry name" value="MCPsignal"/>
    <property type="match status" value="1"/>
</dbReference>
<evidence type="ECO:0000313" key="15">
    <source>
        <dbReference type="Proteomes" id="UP000214588"/>
    </source>
</evidence>
<comment type="subcellular location">
    <subcellularLocation>
        <location evidence="1">Cell membrane</location>
        <topology evidence="1">Multi-pass membrane protein</topology>
    </subcellularLocation>
</comment>
<dbReference type="Gene3D" id="1.10.287.950">
    <property type="entry name" value="Methyl-accepting chemotaxis protein"/>
    <property type="match status" value="1"/>
</dbReference>
<evidence type="ECO:0000313" key="14">
    <source>
        <dbReference type="EMBL" id="OWZ83858.1"/>
    </source>
</evidence>
<evidence type="ECO:0000256" key="1">
    <source>
        <dbReference type="ARBA" id="ARBA00004651"/>
    </source>
</evidence>
<dbReference type="Gene3D" id="3.30.450.20">
    <property type="entry name" value="PAS domain"/>
    <property type="match status" value="1"/>
</dbReference>
<accession>A0A226BXV0</accession>
<evidence type="ECO:0000256" key="4">
    <source>
        <dbReference type="ARBA" id="ARBA00022692"/>
    </source>
</evidence>
<feature type="transmembrane region" description="Helical" evidence="11">
    <location>
        <begin position="9"/>
        <end position="31"/>
    </location>
</feature>
<proteinExistence type="inferred from homology"/>
<feature type="compositionally biased region" description="Low complexity" evidence="10">
    <location>
        <begin position="399"/>
        <end position="408"/>
    </location>
</feature>
<dbReference type="EMBL" id="NIQC01000011">
    <property type="protein sequence ID" value="OWZ83858.1"/>
    <property type="molecule type" value="Genomic_DNA"/>
</dbReference>
<dbReference type="CDD" id="cd18773">
    <property type="entry name" value="PDC1_HK_sensor"/>
    <property type="match status" value="1"/>
</dbReference>
<keyword evidence="5 11" id="KW-1133">Transmembrane helix</keyword>
<dbReference type="SUPFAM" id="SSF58104">
    <property type="entry name" value="Methyl-accepting chemotaxis protein (MCP) signaling domain"/>
    <property type="match status" value="1"/>
</dbReference>
<keyword evidence="7 9" id="KW-0807">Transducer</keyword>
<dbReference type="AlphaFoldDB" id="A0A226BXV0"/>
<dbReference type="PANTHER" id="PTHR32089">
    <property type="entry name" value="METHYL-ACCEPTING CHEMOTAXIS PROTEIN MCPB"/>
    <property type="match status" value="1"/>
</dbReference>
<dbReference type="GO" id="GO:0006935">
    <property type="term" value="P:chemotaxis"/>
    <property type="evidence" value="ECO:0007669"/>
    <property type="project" value="UniProtKB-KW"/>
</dbReference>
<dbReference type="InterPro" id="IPR033479">
    <property type="entry name" value="dCache_1"/>
</dbReference>
<feature type="transmembrane region" description="Helical" evidence="11">
    <location>
        <begin position="316"/>
        <end position="335"/>
    </location>
</feature>
<evidence type="ECO:0000256" key="9">
    <source>
        <dbReference type="PROSITE-ProRule" id="PRU00284"/>
    </source>
</evidence>
<organism evidence="14 15">
    <name type="scientific">Natranaerobius trueperi</name>
    <dbReference type="NCBI Taxonomy" id="759412"/>
    <lineage>
        <taxon>Bacteria</taxon>
        <taxon>Bacillati</taxon>
        <taxon>Bacillota</taxon>
        <taxon>Clostridia</taxon>
        <taxon>Natranaerobiales</taxon>
        <taxon>Natranaerobiaceae</taxon>
        <taxon>Natranaerobius</taxon>
    </lineage>
</organism>
<keyword evidence="4 11" id="KW-0812">Transmembrane</keyword>
<dbReference type="Gene3D" id="6.10.340.10">
    <property type="match status" value="1"/>
</dbReference>
<dbReference type="RefSeq" id="WP_089023465.1">
    <property type="nucleotide sequence ID" value="NZ_NIQC01000011.1"/>
</dbReference>
<dbReference type="GO" id="GO:0005886">
    <property type="term" value="C:plasma membrane"/>
    <property type="evidence" value="ECO:0007669"/>
    <property type="project" value="UniProtKB-SubCell"/>
</dbReference>
<dbReference type="PROSITE" id="PS50111">
    <property type="entry name" value="CHEMOTAXIS_TRANSDUC_2"/>
    <property type="match status" value="1"/>
</dbReference>